<dbReference type="SUPFAM" id="SSF46458">
    <property type="entry name" value="Globin-like"/>
    <property type="match status" value="1"/>
</dbReference>
<dbReference type="InterPro" id="IPR009050">
    <property type="entry name" value="Globin-like_sf"/>
</dbReference>
<dbReference type="CDD" id="cd14771">
    <property type="entry name" value="TrHb2_Mt-trHbO-like_O"/>
    <property type="match status" value="1"/>
</dbReference>
<evidence type="ECO:0000256" key="3">
    <source>
        <dbReference type="ARBA" id="ARBA00022723"/>
    </source>
</evidence>
<name>A0ABP4TQ89_9MICO</name>
<protein>
    <submittedName>
        <fullName evidence="6">Globin</fullName>
    </submittedName>
</protein>
<keyword evidence="1" id="KW-0813">Transport</keyword>
<dbReference type="InterPro" id="IPR044203">
    <property type="entry name" value="GlbO/GLB3-like"/>
</dbReference>
<dbReference type="InterPro" id="IPR012292">
    <property type="entry name" value="Globin/Proto"/>
</dbReference>
<accession>A0ABP4TQ89</accession>
<dbReference type="RefSeq" id="WP_344069128.1">
    <property type="nucleotide sequence ID" value="NZ_BAAAPL010000001.1"/>
</dbReference>
<keyword evidence="3" id="KW-0479">Metal-binding</keyword>
<keyword evidence="2" id="KW-0349">Heme</keyword>
<evidence type="ECO:0000313" key="6">
    <source>
        <dbReference type="EMBL" id="GAA1691906.1"/>
    </source>
</evidence>
<gene>
    <name evidence="6" type="ORF">GCM10009808_06230</name>
</gene>
<proteinExistence type="inferred from homology"/>
<evidence type="ECO:0000256" key="1">
    <source>
        <dbReference type="ARBA" id="ARBA00022448"/>
    </source>
</evidence>
<keyword evidence="7" id="KW-1185">Reference proteome</keyword>
<evidence type="ECO:0000256" key="5">
    <source>
        <dbReference type="ARBA" id="ARBA00034496"/>
    </source>
</evidence>
<dbReference type="PANTHER" id="PTHR47366:SF1">
    <property type="entry name" value="TWO-ON-TWO HEMOGLOBIN-3"/>
    <property type="match status" value="1"/>
</dbReference>
<reference evidence="7" key="1">
    <citation type="journal article" date="2019" name="Int. J. Syst. Evol. Microbiol.">
        <title>The Global Catalogue of Microorganisms (GCM) 10K type strain sequencing project: providing services to taxonomists for standard genome sequencing and annotation.</title>
        <authorList>
            <consortium name="The Broad Institute Genomics Platform"/>
            <consortium name="The Broad Institute Genome Sequencing Center for Infectious Disease"/>
            <person name="Wu L."/>
            <person name="Ma J."/>
        </authorList>
    </citation>
    <scope>NUCLEOTIDE SEQUENCE [LARGE SCALE GENOMIC DNA]</scope>
    <source>
        <strain evidence="7">JCM 15577</strain>
    </source>
</reference>
<dbReference type="Gene3D" id="1.10.490.10">
    <property type="entry name" value="Globins"/>
    <property type="match status" value="1"/>
</dbReference>
<dbReference type="Pfam" id="PF01152">
    <property type="entry name" value="Bac_globin"/>
    <property type="match status" value="1"/>
</dbReference>
<sequence>MTQDSAPQEQSFFEAVGGHQTFVRLVDVFYAGVADDEVLRPMYPEEDLEPAKTRLVMFLEQYWGGPTTYSQKRGHPRLRMRHAPFHVNPDARDRWLQHMRNGVDALELSPLHEEVLWDYLTRAAMAMVNTFKPTGIGPSAQGRTDIPLSSED</sequence>
<dbReference type="EMBL" id="BAAAPL010000001">
    <property type="protein sequence ID" value="GAA1691906.1"/>
    <property type="molecule type" value="Genomic_DNA"/>
</dbReference>
<evidence type="ECO:0000256" key="2">
    <source>
        <dbReference type="ARBA" id="ARBA00022617"/>
    </source>
</evidence>
<comment type="caution">
    <text evidence="6">The sequence shown here is derived from an EMBL/GenBank/DDBJ whole genome shotgun (WGS) entry which is preliminary data.</text>
</comment>
<evidence type="ECO:0000313" key="7">
    <source>
        <dbReference type="Proteomes" id="UP001501690"/>
    </source>
</evidence>
<dbReference type="Proteomes" id="UP001501690">
    <property type="component" value="Unassembled WGS sequence"/>
</dbReference>
<evidence type="ECO:0000256" key="4">
    <source>
        <dbReference type="ARBA" id="ARBA00023004"/>
    </source>
</evidence>
<comment type="similarity">
    <text evidence="5">Belongs to the truncated hemoglobin family. Group II subfamily.</text>
</comment>
<dbReference type="InterPro" id="IPR001486">
    <property type="entry name" value="Hemoglobin_trunc"/>
</dbReference>
<dbReference type="PANTHER" id="PTHR47366">
    <property type="entry name" value="TWO-ON-TWO HEMOGLOBIN-3"/>
    <property type="match status" value="1"/>
</dbReference>
<keyword evidence="4" id="KW-0408">Iron</keyword>
<organism evidence="6 7">
    <name type="scientific">Microbacterium sediminicola</name>
    <dbReference type="NCBI Taxonomy" id="415210"/>
    <lineage>
        <taxon>Bacteria</taxon>
        <taxon>Bacillati</taxon>
        <taxon>Actinomycetota</taxon>
        <taxon>Actinomycetes</taxon>
        <taxon>Micrococcales</taxon>
        <taxon>Microbacteriaceae</taxon>
        <taxon>Microbacterium</taxon>
    </lineage>
</organism>